<gene>
    <name evidence="2" type="ORF">HGRIS_014344</name>
</gene>
<sequence>MSSQPPPKPLAASSNDDDLDDLDDVISQFASPGQSSAPASSSQAVGNEPETGASDARKVQPAPLPTAATRAGPGTTRPRHNTRVDAAPPSVTPKPGGGLPAMTEEEDELAAEFAKELSKGMESLMREMGAPPPSGGAEGGEIDEEQAKKFKAAWEAMLAEGMDGLMAGGDAPAGESSGSGTASGAGKDDFQSKIRQAQNKLKESESSMKSGAAGDAEPSLEDLLKSIGADGEGGDNEEELAGMLENMMGQLMSKEILYDPLKELCEKYPTYLEENASKLPKPDIERYELQLASVRKIVSVFDEPGYNESDPQTQVKVVEMMSEMQSYGSPPQELMGDLPPGYLGPDGMPQLPEGCNIA</sequence>
<evidence type="ECO:0000256" key="1">
    <source>
        <dbReference type="SAM" id="MobiDB-lite"/>
    </source>
</evidence>
<proteinExistence type="predicted"/>
<dbReference type="InterPro" id="IPR006708">
    <property type="entry name" value="Pex19"/>
</dbReference>
<protein>
    <recommendedName>
        <fullName evidence="4">Pex19-domain-containing protein</fullName>
    </recommendedName>
</protein>
<reference evidence="3" key="1">
    <citation type="submission" date="2024-06" db="EMBL/GenBank/DDBJ databases">
        <title>Multi-omics analyses provide insights into the biosynthesis of the anticancer antibiotic pleurotin in Hohenbuehelia grisea.</title>
        <authorList>
            <person name="Weaver J.A."/>
            <person name="Alberti F."/>
        </authorList>
    </citation>
    <scope>NUCLEOTIDE SEQUENCE [LARGE SCALE GENOMIC DNA]</scope>
    <source>
        <strain evidence="3">T-177</strain>
    </source>
</reference>
<dbReference type="PANTHER" id="PTHR12774:SF2">
    <property type="entry name" value="PEROXISOMAL BIOGENESIS FACTOR 19"/>
    <property type="match status" value="1"/>
</dbReference>
<name>A0ABR3JT80_9AGAR</name>
<keyword evidence="3" id="KW-1185">Reference proteome</keyword>
<comment type="caution">
    <text evidence="2">The sequence shown here is derived from an EMBL/GenBank/DDBJ whole genome shotgun (WGS) entry which is preliminary data.</text>
</comment>
<feature type="compositionally biased region" description="Low complexity" evidence="1">
    <location>
        <begin position="334"/>
        <end position="349"/>
    </location>
</feature>
<dbReference type="Pfam" id="PF04614">
    <property type="entry name" value="Pex19"/>
    <property type="match status" value="1"/>
</dbReference>
<dbReference type="PANTHER" id="PTHR12774">
    <property type="entry name" value="PEROXISOMAL BIOGENESIS FACTOR 19"/>
    <property type="match status" value="1"/>
</dbReference>
<organism evidence="2 3">
    <name type="scientific">Hohenbuehelia grisea</name>
    <dbReference type="NCBI Taxonomy" id="104357"/>
    <lineage>
        <taxon>Eukaryota</taxon>
        <taxon>Fungi</taxon>
        <taxon>Dikarya</taxon>
        <taxon>Basidiomycota</taxon>
        <taxon>Agaricomycotina</taxon>
        <taxon>Agaricomycetes</taxon>
        <taxon>Agaricomycetidae</taxon>
        <taxon>Agaricales</taxon>
        <taxon>Pleurotineae</taxon>
        <taxon>Pleurotaceae</taxon>
        <taxon>Hohenbuehelia</taxon>
    </lineage>
</organism>
<evidence type="ECO:0000313" key="3">
    <source>
        <dbReference type="Proteomes" id="UP001556367"/>
    </source>
</evidence>
<feature type="compositionally biased region" description="Low complexity" evidence="1">
    <location>
        <begin position="172"/>
        <end position="185"/>
    </location>
</feature>
<feature type="compositionally biased region" description="Low complexity" evidence="1">
    <location>
        <begin position="65"/>
        <end position="76"/>
    </location>
</feature>
<dbReference type="Gene3D" id="1.20.120.900">
    <property type="entry name" value="Pex19, mPTS binding domain"/>
    <property type="match status" value="1"/>
</dbReference>
<feature type="region of interest" description="Disordered" evidence="1">
    <location>
        <begin position="125"/>
        <end position="147"/>
    </location>
</feature>
<feature type="region of interest" description="Disordered" evidence="1">
    <location>
        <begin position="163"/>
        <end position="221"/>
    </location>
</feature>
<feature type="compositionally biased region" description="Low complexity" evidence="1">
    <location>
        <begin position="27"/>
        <end position="44"/>
    </location>
</feature>
<accession>A0ABR3JT80</accession>
<feature type="compositionally biased region" description="Acidic residues" evidence="1">
    <location>
        <begin position="15"/>
        <end position="24"/>
    </location>
</feature>
<feature type="region of interest" description="Disordered" evidence="1">
    <location>
        <begin position="1"/>
        <end position="110"/>
    </location>
</feature>
<evidence type="ECO:0008006" key="4">
    <source>
        <dbReference type="Google" id="ProtNLM"/>
    </source>
</evidence>
<feature type="region of interest" description="Disordered" evidence="1">
    <location>
        <begin position="325"/>
        <end position="358"/>
    </location>
</feature>
<dbReference type="EMBL" id="JASNQZ010000003">
    <property type="protein sequence ID" value="KAL0959039.1"/>
    <property type="molecule type" value="Genomic_DNA"/>
</dbReference>
<dbReference type="InterPro" id="IPR038322">
    <property type="entry name" value="Pex19_C_sf"/>
</dbReference>
<evidence type="ECO:0000313" key="2">
    <source>
        <dbReference type="EMBL" id="KAL0959039.1"/>
    </source>
</evidence>
<dbReference type="Proteomes" id="UP001556367">
    <property type="component" value="Unassembled WGS sequence"/>
</dbReference>